<feature type="region of interest" description="Disordered" evidence="6">
    <location>
        <begin position="334"/>
        <end position="361"/>
    </location>
</feature>
<dbReference type="PANTHER" id="PTHR10015">
    <property type="entry name" value="HEAT SHOCK TRANSCRIPTION FACTOR"/>
    <property type="match status" value="1"/>
</dbReference>
<keyword evidence="4" id="KW-0539">Nucleus</keyword>
<comment type="subcellular location">
    <subcellularLocation>
        <location evidence="1">Nucleus</location>
    </subcellularLocation>
</comment>
<name>A0ABD0YWN8_9HEMI</name>
<reference evidence="8 9" key="1">
    <citation type="submission" date="2024-07" db="EMBL/GenBank/DDBJ databases">
        <title>Chromosome-level genome assembly of the water stick insect Ranatra chinensis (Heteroptera: Nepidae).</title>
        <authorList>
            <person name="Liu X."/>
        </authorList>
    </citation>
    <scope>NUCLEOTIDE SEQUENCE [LARGE SCALE GENOMIC DNA]</scope>
    <source>
        <strain evidence="8">Cailab_2021Rc</strain>
        <tissue evidence="8">Muscle</tissue>
    </source>
</reference>
<keyword evidence="3" id="KW-0238">DNA-binding</keyword>
<dbReference type="SMART" id="SM00415">
    <property type="entry name" value="HSF"/>
    <property type="match status" value="1"/>
</dbReference>
<comment type="similarity">
    <text evidence="2 5">Belongs to the HSF family.</text>
</comment>
<dbReference type="GO" id="GO:0003677">
    <property type="term" value="F:DNA binding"/>
    <property type="evidence" value="ECO:0007669"/>
    <property type="project" value="UniProtKB-KW"/>
</dbReference>
<dbReference type="AlphaFoldDB" id="A0ABD0YWN8"/>
<dbReference type="InterPro" id="IPR036388">
    <property type="entry name" value="WH-like_DNA-bd_sf"/>
</dbReference>
<evidence type="ECO:0000256" key="5">
    <source>
        <dbReference type="RuleBase" id="RU004020"/>
    </source>
</evidence>
<dbReference type="Pfam" id="PF00447">
    <property type="entry name" value="HSF_DNA-bind"/>
    <property type="match status" value="1"/>
</dbReference>
<evidence type="ECO:0000313" key="8">
    <source>
        <dbReference type="EMBL" id="KAL1124238.1"/>
    </source>
</evidence>
<sequence length="370" mass="43437">MSFMEWNVMNSAWSNKVCEINWGLAEDKIKFPKKLWDLVNSGRTRAVKWGQDGASLVVDYDQLTDYLRSPNSIFMTKKVSSFTRQLNIYGFKKVSQANRQLRDFTRENHSRIHLFYHKYFIKDREDLLQFMTRKSHHQCCYQINKKRIHDPDNDHIFDASKKLTVANLASFKSQSDRLSDLETKFNAFQEEIIESNSLIEHENDDGKIEEWDGFFSVYSATIDQNSALIDAEKFIHLRGHLKDDALAVISKFYVSGENYKFALDKLFDRQRSEASPRSVLQGARITFPQGNQYKYTYILMSDNEKVDTVWSTGELDKYETPFFEQLKRRKKWTKPLDSPLPTKKTLVDNPPDPPKEEKSLDNLYALSLWN</sequence>
<evidence type="ECO:0000256" key="6">
    <source>
        <dbReference type="SAM" id="MobiDB-lite"/>
    </source>
</evidence>
<evidence type="ECO:0000256" key="3">
    <source>
        <dbReference type="ARBA" id="ARBA00023125"/>
    </source>
</evidence>
<keyword evidence="9" id="KW-1185">Reference proteome</keyword>
<dbReference type="Proteomes" id="UP001558652">
    <property type="component" value="Unassembled WGS sequence"/>
</dbReference>
<dbReference type="Pfam" id="PF03564">
    <property type="entry name" value="DUF1759"/>
    <property type="match status" value="1"/>
</dbReference>
<dbReference type="GO" id="GO:0005634">
    <property type="term" value="C:nucleus"/>
    <property type="evidence" value="ECO:0007669"/>
    <property type="project" value="UniProtKB-SubCell"/>
</dbReference>
<evidence type="ECO:0000259" key="7">
    <source>
        <dbReference type="SMART" id="SM00415"/>
    </source>
</evidence>
<evidence type="ECO:0000256" key="4">
    <source>
        <dbReference type="ARBA" id="ARBA00023242"/>
    </source>
</evidence>
<dbReference type="InterPro" id="IPR005312">
    <property type="entry name" value="DUF1759"/>
</dbReference>
<dbReference type="SUPFAM" id="SSF46785">
    <property type="entry name" value="Winged helix' DNA-binding domain"/>
    <property type="match status" value="1"/>
</dbReference>
<evidence type="ECO:0000256" key="1">
    <source>
        <dbReference type="ARBA" id="ARBA00004123"/>
    </source>
</evidence>
<organism evidence="8 9">
    <name type="scientific">Ranatra chinensis</name>
    <dbReference type="NCBI Taxonomy" id="642074"/>
    <lineage>
        <taxon>Eukaryota</taxon>
        <taxon>Metazoa</taxon>
        <taxon>Ecdysozoa</taxon>
        <taxon>Arthropoda</taxon>
        <taxon>Hexapoda</taxon>
        <taxon>Insecta</taxon>
        <taxon>Pterygota</taxon>
        <taxon>Neoptera</taxon>
        <taxon>Paraneoptera</taxon>
        <taxon>Hemiptera</taxon>
        <taxon>Heteroptera</taxon>
        <taxon>Panheteroptera</taxon>
        <taxon>Nepomorpha</taxon>
        <taxon>Nepidae</taxon>
        <taxon>Ranatrinae</taxon>
        <taxon>Ranatra</taxon>
    </lineage>
</organism>
<evidence type="ECO:0000256" key="2">
    <source>
        <dbReference type="ARBA" id="ARBA00006403"/>
    </source>
</evidence>
<dbReference type="EMBL" id="JBFDAA010000011">
    <property type="protein sequence ID" value="KAL1124238.1"/>
    <property type="molecule type" value="Genomic_DNA"/>
</dbReference>
<dbReference type="Gene3D" id="1.10.10.10">
    <property type="entry name" value="Winged helix-like DNA-binding domain superfamily/Winged helix DNA-binding domain"/>
    <property type="match status" value="1"/>
</dbReference>
<dbReference type="InterPro" id="IPR036390">
    <property type="entry name" value="WH_DNA-bd_sf"/>
</dbReference>
<dbReference type="PANTHER" id="PTHR10015:SF465">
    <property type="entry name" value="HSF-TYPE DNA-BINDING DOMAIN-CONTAINING PROTEIN"/>
    <property type="match status" value="1"/>
</dbReference>
<proteinExistence type="inferred from homology"/>
<protein>
    <recommendedName>
        <fullName evidence="7">HSF-type DNA-binding domain-containing protein</fullName>
    </recommendedName>
</protein>
<dbReference type="InterPro" id="IPR000232">
    <property type="entry name" value="HSF_DNA-bd"/>
</dbReference>
<accession>A0ABD0YWN8</accession>
<gene>
    <name evidence="8" type="ORF">AAG570_002008</name>
</gene>
<feature type="domain" description="HSF-type DNA-binding" evidence="7">
    <location>
        <begin position="30"/>
        <end position="134"/>
    </location>
</feature>
<comment type="caution">
    <text evidence="8">The sequence shown here is derived from an EMBL/GenBank/DDBJ whole genome shotgun (WGS) entry which is preliminary data.</text>
</comment>
<evidence type="ECO:0000313" key="9">
    <source>
        <dbReference type="Proteomes" id="UP001558652"/>
    </source>
</evidence>